<dbReference type="Proteomes" id="UP000026915">
    <property type="component" value="Chromosome 9"/>
</dbReference>
<protein>
    <submittedName>
        <fullName evidence="2">Uncharacterized protein</fullName>
    </submittedName>
</protein>
<dbReference type="InParanoid" id="A0A061GPT4"/>
<organism evidence="2 3">
    <name type="scientific">Theobroma cacao</name>
    <name type="common">Cacao</name>
    <name type="synonym">Cocoa</name>
    <dbReference type="NCBI Taxonomy" id="3641"/>
    <lineage>
        <taxon>Eukaryota</taxon>
        <taxon>Viridiplantae</taxon>
        <taxon>Streptophyta</taxon>
        <taxon>Embryophyta</taxon>
        <taxon>Tracheophyta</taxon>
        <taxon>Spermatophyta</taxon>
        <taxon>Magnoliopsida</taxon>
        <taxon>eudicotyledons</taxon>
        <taxon>Gunneridae</taxon>
        <taxon>Pentapetalae</taxon>
        <taxon>rosids</taxon>
        <taxon>malvids</taxon>
        <taxon>Malvales</taxon>
        <taxon>Malvaceae</taxon>
        <taxon>Byttnerioideae</taxon>
        <taxon>Theobroma</taxon>
    </lineage>
</organism>
<dbReference type="Gramene" id="EOY31855">
    <property type="protein sequence ID" value="EOY31855"/>
    <property type="gene ID" value="TCM_039163"/>
</dbReference>
<dbReference type="EMBL" id="CM001887">
    <property type="protein sequence ID" value="EOY31855.1"/>
    <property type="molecule type" value="Genomic_DNA"/>
</dbReference>
<feature type="signal peptide" evidence="1">
    <location>
        <begin position="1"/>
        <end position="18"/>
    </location>
</feature>
<accession>A0A061GPT4</accession>
<evidence type="ECO:0000256" key="1">
    <source>
        <dbReference type="SAM" id="SignalP"/>
    </source>
</evidence>
<gene>
    <name evidence="2" type="ORF">TCM_039163</name>
</gene>
<dbReference type="AlphaFoldDB" id="A0A061GPT4"/>
<reference evidence="2 3" key="1">
    <citation type="journal article" date="2013" name="Genome Biol.">
        <title>The genome sequence of the most widely cultivated cacao type and its use to identify candidate genes regulating pod color.</title>
        <authorList>
            <person name="Motamayor J.C."/>
            <person name="Mockaitis K."/>
            <person name="Schmutz J."/>
            <person name="Haiminen N."/>
            <person name="Iii D.L."/>
            <person name="Cornejo O."/>
            <person name="Findley S.D."/>
            <person name="Zheng P."/>
            <person name="Utro F."/>
            <person name="Royaert S."/>
            <person name="Saski C."/>
            <person name="Jenkins J."/>
            <person name="Podicheti R."/>
            <person name="Zhao M."/>
            <person name="Scheffler B.E."/>
            <person name="Stack J.C."/>
            <person name="Feltus F.A."/>
            <person name="Mustiga G.M."/>
            <person name="Amores F."/>
            <person name="Phillips W."/>
            <person name="Marelli J.P."/>
            <person name="May G.D."/>
            <person name="Shapiro H."/>
            <person name="Ma J."/>
            <person name="Bustamante C.D."/>
            <person name="Schnell R.J."/>
            <person name="Main D."/>
            <person name="Gilbert D."/>
            <person name="Parida L."/>
            <person name="Kuhn D.N."/>
        </authorList>
    </citation>
    <scope>NUCLEOTIDE SEQUENCE [LARGE SCALE GENOMIC DNA]</scope>
    <source>
        <strain evidence="3">cv. Matina 1-6</strain>
    </source>
</reference>
<evidence type="ECO:0000313" key="3">
    <source>
        <dbReference type="Proteomes" id="UP000026915"/>
    </source>
</evidence>
<dbReference type="HOGENOM" id="CLU_2578717_0_0_1"/>
<proteinExistence type="predicted"/>
<sequence length="81" mass="9425">MYCIFMLLKALFCSNHFSFLRFLYPLSFIYVHEPFETNETIISQVHFVGPDCQILGGLRSTYVNFYWGGNGSCSVSWLYGF</sequence>
<evidence type="ECO:0000313" key="2">
    <source>
        <dbReference type="EMBL" id="EOY31855.1"/>
    </source>
</evidence>
<keyword evidence="1" id="KW-0732">Signal</keyword>
<name>A0A061GPT4_THECC</name>
<feature type="chain" id="PRO_5001603078" evidence="1">
    <location>
        <begin position="19"/>
        <end position="81"/>
    </location>
</feature>
<keyword evidence="3" id="KW-1185">Reference proteome</keyword>